<evidence type="ECO:0000256" key="1">
    <source>
        <dbReference type="ARBA" id="ARBA00022801"/>
    </source>
</evidence>
<dbReference type="InterPro" id="IPR050695">
    <property type="entry name" value="N-acetylmuramoyl_amidase_3"/>
</dbReference>
<dbReference type="InterPro" id="IPR003646">
    <property type="entry name" value="SH3-like_bac-type"/>
</dbReference>
<dbReference type="InterPro" id="IPR036028">
    <property type="entry name" value="SH3-like_dom_sf"/>
</dbReference>
<dbReference type="Gene3D" id="2.30.30.40">
    <property type="entry name" value="SH3 Domains"/>
    <property type="match status" value="4"/>
</dbReference>
<sequence>MQKNRWLPVAVTIVLTLELFMGKPFAHAANQPDQQNQNEVVVNAYDVHIRSGAGTDYPIVGQTSYGAHYSVISQDQGWFEVRLPNGGSGWIAGWLTTSTLSTGQGNVTQTASALEKDTHVRSGPSTTYPIVATIDPGTAYLVSQISGDWIQIRLPNERSGWVAKWVVKLSDQSSQQAAHSELSQGTITASDVNLHDSASLQGKVLAHLQPGTIVQVIEQQKDWTKIQVDKQTGWVASNYVQTANQTTPLLPGPIAIASGQSTAGTVQPMGSGINIRMGPSQNDAILGIADPQTAYPVVGQSGKWWNIQLQSGKTAWIASWVVQANQVQNSKAQSGSAKPFADQSLRGKTIVIDPGHGGIDVGAIGTTTGLYEKDMALATAKILYNKLQATGAHVIMTRTNDTYVSLKQRVDDSIAAHADAFISIHENTNSNPDIAGTITYYYNAKGQDAKLAEDIEQSIDGGVAHPDLGTQFGDYYVLRQNPQLAVLVECAFLSNASDELLAESTDFQERIADGILKGVLKYFQDRQSGQSTTR</sequence>
<evidence type="ECO:0000313" key="5">
    <source>
        <dbReference type="EMBL" id="UOF88799.1"/>
    </source>
</evidence>
<evidence type="ECO:0000256" key="3">
    <source>
        <dbReference type="SAM" id="SignalP"/>
    </source>
</evidence>
<feature type="domain" description="SH3b" evidence="4">
    <location>
        <begin position="261"/>
        <end position="325"/>
    </location>
</feature>
<dbReference type="RefSeq" id="WP_347435477.1">
    <property type="nucleotide sequence ID" value="NZ_CP089291.1"/>
</dbReference>
<dbReference type="Pfam" id="PF08239">
    <property type="entry name" value="SH3_3"/>
    <property type="match status" value="4"/>
</dbReference>
<feature type="domain" description="SH3b" evidence="4">
    <location>
        <begin position="106"/>
        <end position="170"/>
    </location>
</feature>
<dbReference type="SMART" id="SM00646">
    <property type="entry name" value="Ami_3"/>
    <property type="match status" value="1"/>
</dbReference>
<dbReference type="Pfam" id="PF01520">
    <property type="entry name" value="Amidase_3"/>
    <property type="match status" value="1"/>
</dbReference>
<dbReference type="PROSITE" id="PS51781">
    <property type="entry name" value="SH3B"/>
    <property type="match status" value="4"/>
</dbReference>
<organism evidence="5 6">
    <name type="scientific">Fodinisporobacter ferrooxydans</name>
    <dbReference type="NCBI Taxonomy" id="2901836"/>
    <lineage>
        <taxon>Bacteria</taxon>
        <taxon>Bacillati</taxon>
        <taxon>Bacillota</taxon>
        <taxon>Bacilli</taxon>
        <taxon>Bacillales</taxon>
        <taxon>Alicyclobacillaceae</taxon>
        <taxon>Fodinisporobacter</taxon>
    </lineage>
</organism>
<dbReference type="PANTHER" id="PTHR30404:SF7">
    <property type="entry name" value="CELL WALL AMIDASE LYTH-RELATED"/>
    <property type="match status" value="1"/>
</dbReference>
<protein>
    <submittedName>
        <fullName evidence="5">N-acetylmuramoyl-L-alanine amidase</fullName>
        <ecNumber evidence="5">3.5.1.28</ecNumber>
    </submittedName>
</protein>
<dbReference type="Gene3D" id="3.40.630.40">
    <property type="entry name" value="Zn-dependent exopeptidases"/>
    <property type="match status" value="1"/>
</dbReference>
<dbReference type="SMART" id="SM00287">
    <property type="entry name" value="SH3b"/>
    <property type="match status" value="4"/>
</dbReference>
<feature type="signal peptide" evidence="3">
    <location>
        <begin position="1"/>
        <end position="28"/>
    </location>
</feature>
<keyword evidence="3" id="KW-0732">Signal</keyword>
<keyword evidence="1 5" id="KW-0378">Hydrolase</keyword>
<dbReference type="InterPro" id="IPR017293">
    <property type="entry name" value="N-acetylmuramoyl-L-ala_amidase"/>
</dbReference>
<evidence type="ECO:0000256" key="2">
    <source>
        <dbReference type="ARBA" id="ARBA00023316"/>
    </source>
</evidence>
<dbReference type="SUPFAM" id="SSF50044">
    <property type="entry name" value="SH3-domain"/>
    <property type="match status" value="1"/>
</dbReference>
<name>A0ABY4CET7_9BACL</name>
<proteinExistence type="predicted"/>
<keyword evidence="2" id="KW-0961">Cell wall biogenesis/degradation</keyword>
<accession>A0ABY4CET7</accession>
<feature type="chain" id="PRO_5046093113" evidence="3">
    <location>
        <begin position="29"/>
        <end position="534"/>
    </location>
</feature>
<dbReference type="SUPFAM" id="SSF53187">
    <property type="entry name" value="Zn-dependent exopeptidases"/>
    <property type="match status" value="1"/>
</dbReference>
<dbReference type="GO" id="GO:0008745">
    <property type="term" value="F:N-acetylmuramoyl-L-alanine amidase activity"/>
    <property type="evidence" value="ECO:0007669"/>
    <property type="project" value="UniProtKB-EC"/>
</dbReference>
<dbReference type="EMBL" id="CP089291">
    <property type="protein sequence ID" value="UOF88799.1"/>
    <property type="molecule type" value="Genomic_DNA"/>
</dbReference>
<evidence type="ECO:0000259" key="4">
    <source>
        <dbReference type="PROSITE" id="PS51781"/>
    </source>
</evidence>
<evidence type="ECO:0000313" key="6">
    <source>
        <dbReference type="Proteomes" id="UP000830167"/>
    </source>
</evidence>
<dbReference type="Proteomes" id="UP000830167">
    <property type="component" value="Chromosome"/>
</dbReference>
<dbReference type="CDD" id="cd02696">
    <property type="entry name" value="MurNAc-LAA"/>
    <property type="match status" value="1"/>
</dbReference>
<dbReference type="InterPro" id="IPR002508">
    <property type="entry name" value="MurNAc-LAA_cat"/>
</dbReference>
<dbReference type="PIRSF" id="PIRSF037846">
    <property type="entry name" value="Autolysin_YrvJ_prd"/>
    <property type="match status" value="1"/>
</dbReference>
<feature type="domain" description="SH3b" evidence="4">
    <location>
        <begin position="37"/>
        <end position="99"/>
    </location>
</feature>
<dbReference type="PANTHER" id="PTHR30404">
    <property type="entry name" value="N-ACETYLMURAMOYL-L-ALANINE AMIDASE"/>
    <property type="match status" value="1"/>
</dbReference>
<reference evidence="5" key="1">
    <citation type="submission" date="2021-12" db="EMBL/GenBank/DDBJ databases">
        <title>Alicyclobacillaceae gen. nov., sp. nov., isolated from chalcocite enrichment system.</title>
        <authorList>
            <person name="Jiang Z."/>
        </authorList>
    </citation>
    <scope>NUCLEOTIDE SEQUENCE</scope>
    <source>
        <strain evidence="5">MYW30-H2</strain>
    </source>
</reference>
<keyword evidence="6" id="KW-1185">Reference proteome</keyword>
<gene>
    <name evidence="5" type="ORF">LSG31_12680</name>
</gene>
<feature type="domain" description="SH3b" evidence="4">
    <location>
        <begin position="182"/>
        <end position="244"/>
    </location>
</feature>
<dbReference type="EC" id="3.5.1.28" evidence="5"/>